<dbReference type="InterPro" id="IPR027056">
    <property type="entry name" value="Gluconate_2DH_su3"/>
</dbReference>
<evidence type="ECO:0000313" key="2">
    <source>
        <dbReference type="Proteomes" id="UP000253606"/>
    </source>
</evidence>
<dbReference type="AlphaFoldDB" id="A0A2Z5G5C6"/>
<dbReference type="Proteomes" id="UP000253606">
    <property type="component" value="Chromosome"/>
</dbReference>
<gene>
    <name evidence="1" type="ORF">ACPOL_4887</name>
</gene>
<sequence length="193" mass="21034">MTLAAAASACPGFCRWSYGLSEAGAQQANGASSAIVNPVYRPLFFTPKQYRTIEVLAELILPSIQDGEGKQQPGAREAGVAEFIDFMVASDPSLQPQFRDGLTWLDHASMPAGTFAGLEPQQQTALLERLAYKARYKESEQAGQHFFKLVRRYTVMGFYTSKIGLESLDYPGLTFYATSPGCTHAGNPEHTGL</sequence>
<evidence type="ECO:0000313" key="1">
    <source>
        <dbReference type="EMBL" id="AXC14149.1"/>
    </source>
</evidence>
<proteinExistence type="predicted"/>
<accession>A0A2Z5G5C6</accession>
<organism evidence="1 2">
    <name type="scientific">Acidisarcina polymorpha</name>
    <dbReference type="NCBI Taxonomy" id="2211140"/>
    <lineage>
        <taxon>Bacteria</taxon>
        <taxon>Pseudomonadati</taxon>
        <taxon>Acidobacteriota</taxon>
        <taxon>Terriglobia</taxon>
        <taxon>Terriglobales</taxon>
        <taxon>Acidobacteriaceae</taxon>
        <taxon>Acidisarcina</taxon>
    </lineage>
</organism>
<protein>
    <recommendedName>
        <fullName evidence="3">Gluconate 2-dehydrogenase subunit 3 family protein</fullName>
    </recommendedName>
</protein>
<dbReference type="EMBL" id="CP030840">
    <property type="protein sequence ID" value="AXC14149.1"/>
    <property type="molecule type" value="Genomic_DNA"/>
</dbReference>
<dbReference type="KEGG" id="abas:ACPOL_4887"/>
<reference evidence="1 2" key="1">
    <citation type="journal article" date="2018" name="Front. Microbiol.">
        <title>Hydrolytic Capabilities as a Key to Environmental Success: Chitinolytic and Cellulolytic Acidobacteria From Acidic Sub-arctic Soils and Boreal Peatlands.</title>
        <authorList>
            <person name="Belova S.E."/>
            <person name="Ravin N.V."/>
            <person name="Pankratov T.A."/>
            <person name="Rakitin A.L."/>
            <person name="Ivanova A.A."/>
            <person name="Beletsky A.V."/>
            <person name="Mardanov A.V."/>
            <person name="Sinninghe Damste J.S."/>
            <person name="Dedysh S.N."/>
        </authorList>
    </citation>
    <scope>NUCLEOTIDE SEQUENCE [LARGE SCALE GENOMIC DNA]</scope>
    <source>
        <strain evidence="1 2">SBC82</strain>
    </source>
</reference>
<evidence type="ECO:0008006" key="3">
    <source>
        <dbReference type="Google" id="ProtNLM"/>
    </source>
</evidence>
<keyword evidence="2" id="KW-1185">Reference proteome</keyword>
<dbReference type="Pfam" id="PF13618">
    <property type="entry name" value="Gluconate_2-dh3"/>
    <property type="match status" value="1"/>
</dbReference>
<name>A0A2Z5G5C6_9BACT</name>